<evidence type="ECO:0008006" key="3">
    <source>
        <dbReference type="Google" id="ProtNLM"/>
    </source>
</evidence>
<comment type="caution">
    <text evidence="1">The sequence shown here is derived from an EMBL/GenBank/DDBJ whole genome shotgun (WGS) entry which is preliminary data.</text>
</comment>
<sequence length="256" mass="29773">MNPAKLEKKFQLFYESPNNVPPPYHLEAAFEFDSFLTDTPTVKCTIQYIDRDDFSREELLAEGLNIEDRFEWTGALPIAWRNRLEDSFRMFKSGSCNPRDEEPFITLEAADTTTALPVILELDDTLIQEFMQAILETAGKEMPLYLGFQFADEDGMWVRIEGELSFFDLSFRYSKDGHETLRFTDDWKGLQELMSVLFIGEFVFEKGVEELKPKTEFAIYPGDGKWYVAGDTWFRPSGNKGYFDLIEDKLRTLFTI</sequence>
<name>A0ABW6DFM6_9BACT</name>
<protein>
    <recommendedName>
        <fullName evidence="3">DUF4261 domain-containing protein</fullName>
    </recommendedName>
</protein>
<dbReference type="Proteomes" id="UP001598138">
    <property type="component" value="Unassembled WGS sequence"/>
</dbReference>
<organism evidence="1 2">
    <name type="scientific">Aquirufa avitistagni</name>
    <dbReference type="NCBI Taxonomy" id="3104728"/>
    <lineage>
        <taxon>Bacteria</taxon>
        <taxon>Pseudomonadati</taxon>
        <taxon>Bacteroidota</taxon>
        <taxon>Cytophagia</taxon>
        <taxon>Cytophagales</taxon>
        <taxon>Flectobacillaceae</taxon>
        <taxon>Aquirufa</taxon>
    </lineage>
</organism>
<dbReference type="RefSeq" id="WP_377982550.1">
    <property type="nucleotide sequence ID" value="NZ_JBBKXZ010000001.1"/>
</dbReference>
<keyword evidence="2" id="KW-1185">Reference proteome</keyword>
<reference evidence="1 2" key="1">
    <citation type="submission" date="2024-03" db="EMBL/GenBank/DDBJ databases">
        <title>Aquirufa genome sequencing.</title>
        <authorList>
            <person name="Pitt A."/>
            <person name="Hahn M.W."/>
        </authorList>
    </citation>
    <scope>NUCLEOTIDE SEQUENCE [LARGE SCALE GENOMIC DNA]</scope>
    <source>
        <strain evidence="1 2">OSTEICH-129V</strain>
    </source>
</reference>
<evidence type="ECO:0000313" key="2">
    <source>
        <dbReference type="Proteomes" id="UP001598138"/>
    </source>
</evidence>
<proteinExistence type="predicted"/>
<accession>A0ABW6DFM6</accession>
<dbReference type="EMBL" id="JBBKXZ010000001">
    <property type="protein sequence ID" value="MFD3393700.1"/>
    <property type="molecule type" value="Genomic_DNA"/>
</dbReference>
<gene>
    <name evidence="1" type="ORF">U0R10_03610</name>
</gene>
<evidence type="ECO:0000313" key="1">
    <source>
        <dbReference type="EMBL" id="MFD3393700.1"/>
    </source>
</evidence>